<sequence length="95" mass="10281">MAEIYDEDFVAKRMEIGAVIAAAPKSNVIRAVPEKGDVVILVGGRTGRDGCGGRLVLRRSIPKSHFLAVEQKFKKEMPPLNVKFSVSSAIRKSAA</sequence>
<gene>
    <name evidence="1" type="ORF">SDC9_161902</name>
</gene>
<accession>A0A645FJJ8</accession>
<name>A0A645FJJ8_9ZZZZ</name>
<proteinExistence type="predicted"/>
<evidence type="ECO:0000313" key="1">
    <source>
        <dbReference type="EMBL" id="MPN14575.1"/>
    </source>
</evidence>
<dbReference type="InterPro" id="IPR036676">
    <property type="entry name" value="PurM-like_C_sf"/>
</dbReference>
<protein>
    <submittedName>
        <fullName evidence="1">Uncharacterized protein</fullName>
    </submittedName>
</protein>
<dbReference type="Gene3D" id="3.90.650.10">
    <property type="entry name" value="PurM-like C-terminal domain"/>
    <property type="match status" value="1"/>
</dbReference>
<dbReference type="EMBL" id="VSSQ01061213">
    <property type="protein sequence ID" value="MPN14575.1"/>
    <property type="molecule type" value="Genomic_DNA"/>
</dbReference>
<comment type="caution">
    <text evidence="1">The sequence shown here is derived from an EMBL/GenBank/DDBJ whole genome shotgun (WGS) entry which is preliminary data.</text>
</comment>
<reference evidence="1" key="1">
    <citation type="submission" date="2019-08" db="EMBL/GenBank/DDBJ databases">
        <authorList>
            <person name="Kucharzyk K."/>
            <person name="Murdoch R.W."/>
            <person name="Higgins S."/>
            <person name="Loffler F."/>
        </authorList>
    </citation>
    <scope>NUCLEOTIDE SEQUENCE</scope>
</reference>
<dbReference type="AlphaFoldDB" id="A0A645FJJ8"/>
<organism evidence="1">
    <name type="scientific">bioreactor metagenome</name>
    <dbReference type="NCBI Taxonomy" id="1076179"/>
    <lineage>
        <taxon>unclassified sequences</taxon>
        <taxon>metagenomes</taxon>
        <taxon>ecological metagenomes</taxon>
    </lineage>
</organism>